<reference evidence="1 2" key="1">
    <citation type="submission" date="2019-12" db="EMBL/GenBank/DDBJ databases">
        <authorList>
            <person name="Huq M.A."/>
        </authorList>
    </citation>
    <scope>NUCLEOTIDE SEQUENCE [LARGE SCALE GENOMIC DNA]</scope>
    <source>
        <strain evidence="1 2">MAH-34</strain>
    </source>
</reference>
<sequence>MEAAGIIGGLHYVDWQDNSDDLENYPIYVSVDGGIPLIIQAVFIDRDGTLGGHGHFIHPQDFELFPSSLAALQLLKGQGIKIFAFTNQHNISKGLATELEFQKEFDSYGFDAAYICPHEPEEECECHKPRPGMLRKAAAKHELDLTYCAVIGDVGSTDMLAAAAVGAKRILVETGWGKQSLEKYRHKWYEEASPDFIAKDLLDAVNWLISSIYK</sequence>
<evidence type="ECO:0000313" key="2">
    <source>
        <dbReference type="Proteomes" id="UP000467637"/>
    </source>
</evidence>
<organism evidence="1 2">
    <name type="scientific">Paenibacillus anseongense</name>
    <dbReference type="NCBI Taxonomy" id="2682845"/>
    <lineage>
        <taxon>Bacteria</taxon>
        <taxon>Bacillati</taxon>
        <taxon>Bacillota</taxon>
        <taxon>Bacilli</taxon>
        <taxon>Bacillales</taxon>
        <taxon>Paenibacillaceae</taxon>
        <taxon>Paenibacillus</taxon>
    </lineage>
</organism>
<comment type="caution">
    <text evidence="1">The sequence shown here is derived from an EMBL/GenBank/DDBJ whole genome shotgun (WGS) entry which is preliminary data.</text>
</comment>
<proteinExistence type="predicted"/>
<dbReference type="Gene3D" id="3.40.50.1000">
    <property type="entry name" value="HAD superfamily/HAD-like"/>
    <property type="match status" value="1"/>
</dbReference>
<dbReference type="GO" id="GO:0016787">
    <property type="term" value="F:hydrolase activity"/>
    <property type="evidence" value="ECO:0007669"/>
    <property type="project" value="UniProtKB-KW"/>
</dbReference>
<protein>
    <submittedName>
        <fullName evidence="1">HAD-IIIA family hydrolase</fullName>
    </submittedName>
</protein>
<accession>A0ABW9UBH1</accession>
<dbReference type="InterPro" id="IPR006549">
    <property type="entry name" value="HAD-SF_hydro_IIIA"/>
</dbReference>
<dbReference type="PANTHER" id="PTHR42891:SF1">
    <property type="entry name" value="D-GLYCERO-BETA-D-MANNO-HEPTOSE-1,7-BISPHOSPHATE 7-PHOSPHATASE"/>
    <property type="match status" value="1"/>
</dbReference>
<evidence type="ECO:0000313" key="1">
    <source>
        <dbReference type="EMBL" id="MVQ36351.1"/>
    </source>
</evidence>
<name>A0ABW9UBH1_9BACL</name>
<keyword evidence="2" id="KW-1185">Reference proteome</keyword>
<dbReference type="Proteomes" id="UP000467637">
    <property type="component" value="Unassembled WGS sequence"/>
</dbReference>
<dbReference type="InterPro" id="IPR023214">
    <property type="entry name" value="HAD_sf"/>
</dbReference>
<keyword evidence="1" id="KW-0378">Hydrolase</keyword>
<dbReference type="InterPro" id="IPR004446">
    <property type="entry name" value="Heptose_bisP_phosphatase"/>
</dbReference>
<dbReference type="Pfam" id="PF13242">
    <property type="entry name" value="Hydrolase_like"/>
    <property type="match status" value="1"/>
</dbReference>
<dbReference type="EMBL" id="WSEM01000016">
    <property type="protein sequence ID" value="MVQ36351.1"/>
    <property type="molecule type" value="Genomic_DNA"/>
</dbReference>
<dbReference type="NCBIfam" id="TIGR01662">
    <property type="entry name" value="HAD-SF-IIIA"/>
    <property type="match status" value="1"/>
</dbReference>
<dbReference type="InterPro" id="IPR036412">
    <property type="entry name" value="HAD-like_sf"/>
</dbReference>
<dbReference type="NCBIfam" id="NF005264">
    <property type="entry name" value="PRK06769.1"/>
    <property type="match status" value="1"/>
</dbReference>
<dbReference type="PANTHER" id="PTHR42891">
    <property type="entry name" value="D-GLYCERO-BETA-D-MANNO-HEPTOSE-1,7-BISPHOSPHATE 7-PHOSPHATASE"/>
    <property type="match status" value="1"/>
</dbReference>
<gene>
    <name evidence="1" type="ORF">GON05_17215</name>
</gene>
<dbReference type="SUPFAM" id="SSF56784">
    <property type="entry name" value="HAD-like"/>
    <property type="match status" value="1"/>
</dbReference>